<name>A0ABY7NLQ9_9SPHN</name>
<dbReference type="SUPFAM" id="SSF55144">
    <property type="entry name" value="LigT-like"/>
    <property type="match status" value="1"/>
</dbReference>
<sequence length="183" mass="20160">MSACPDSRLYLFARLPDAVSEHLDVSNDIAPVLPGLDLVSIARRHITLAQLDVAGVPEDFIVALVGWIMATMPPFAFRVVFDQLVTSARSTLLKASRPLLGARGCQDYVVETARHYGLDLARQAAPSPHVTLGYSYGGPRGVRPIDGISWLVDELVLVRSWHGRTLHEELGRWTLPPRQRDSA</sequence>
<keyword evidence="2" id="KW-1185">Reference proteome</keyword>
<evidence type="ECO:0008006" key="3">
    <source>
        <dbReference type="Google" id="ProtNLM"/>
    </source>
</evidence>
<reference evidence="1 2" key="1">
    <citation type="submission" date="2022-12" db="EMBL/GenBank/DDBJ databases">
        <title>Sphingomonas abieness sp. nov., an endophytic bacterium isolated from Abies koreana.</title>
        <authorList>
            <person name="Jiang L."/>
            <person name="Lee J."/>
        </authorList>
    </citation>
    <scope>NUCLEOTIDE SEQUENCE [LARGE SCALE GENOMIC DNA]</scope>
    <source>
        <strain evidence="2">PAMB 00755</strain>
    </source>
</reference>
<evidence type="ECO:0000313" key="2">
    <source>
        <dbReference type="Proteomes" id="UP001210865"/>
    </source>
</evidence>
<organism evidence="1 2">
    <name type="scientific">Sphingomonas abietis</name>
    <dbReference type="NCBI Taxonomy" id="3012344"/>
    <lineage>
        <taxon>Bacteria</taxon>
        <taxon>Pseudomonadati</taxon>
        <taxon>Pseudomonadota</taxon>
        <taxon>Alphaproteobacteria</taxon>
        <taxon>Sphingomonadales</taxon>
        <taxon>Sphingomonadaceae</taxon>
        <taxon>Sphingomonas</taxon>
    </lineage>
</organism>
<accession>A0ABY7NLQ9</accession>
<dbReference type="Gene3D" id="3.90.1140.10">
    <property type="entry name" value="Cyclic phosphodiesterase"/>
    <property type="match status" value="1"/>
</dbReference>
<dbReference type="EMBL" id="CP115174">
    <property type="protein sequence ID" value="WBO22464.1"/>
    <property type="molecule type" value="Genomic_DNA"/>
</dbReference>
<evidence type="ECO:0000313" key="1">
    <source>
        <dbReference type="EMBL" id="WBO22464.1"/>
    </source>
</evidence>
<protein>
    <recommendedName>
        <fullName evidence="3">2'-5' RNA ligase</fullName>
    </recommendedName>
</protein>
<gene>
    <name evidence="1" type="ORF">PBT88_20415</name>
</gene>
<dbReference type="Proteomes" id="UP001210865">
    <property type="component" value="Chromosome"/>
</dbReference>
<dbReference type="RefSeq" id="WP_270077107.1">
    <property type="nucleotide sequence ID" value="NZ_CP115174.1"/>
</dbReference>
<proteinExistence type="predicted"/>
<dbReference type="InterPro" id="IPR009097">
    <property type="entry name" value="Cyclic_Pdiesterase"/>
</dbReference>